<protein>
    <recommendedName>
        <fullName evidence="5">Cell division protein ZapD</fullName>
    </recommendedName>
    <alternativeName>
        <fullName evidence="5">Z ring-associated protein D</fullName>
    </alternativeName>
</protein>
<gene>
    <name evidence="5" type="primary">zapD</name>
    <name evidence="6" type="ORF">O166_17790</name>
</gene>
<name>A0ABN0N108_9NEIS</name>
<comment type="subunit">
    <text evidence="5">Interacts with FtsZ.</text>
</comment>
<sequence>MLQAVEKGRSAVISFEFPVTERTRILLRLEYLYGRLAYFIGKDHPHDHHAALQVLFELMETASRADLKADLLQELERQKQMLEALRDNPNVAEETLEGVLEEIERASSQLLALTGKFGQNLRENEWLMAIKQRAGIPGGTCQFDLPSYHLWQQRSAEVRRQDLRRWAAPLMPTADAAEILLHLLRDSGKTYHYVARKGAFQQMSGGKVVQLIQVAYDDNLELLPELSANKYALNIRFVNAVTGETRPRQTEQDVEFQLTNCKF</sequence>
<keyword evidence="7" id="KW-1185">Reference proteome</keyword>
<dbReference type="EMBL" id="AVPH01000298">
    <property type="protein sequence ID" value="ERD99188.1"/>
    <property type="molecule type" value="Genomic_DNA"/>
</dbReference>
<dbReference type="Proteomes" id="UP000016426">
    <property type="component" value="Unassembled WGS sequence"/>
</dbReference>
<comment type="function">
    <text evidence="5">Cell division factor that enhances FtsZ-ring assembly. Directly interacts with FtsZ and promotes bundling of FtsZ protofilaments, with a reduction in FtsZ GTPase activity.</text>
</comment>
<dbReference type="Gene3D" id="2.60.440.10">
    <property type="entry name" value="YacF-like domains"/>
    <property type="match status" value="1"/>
</dbReference>
<organism evidence="6 7">
    <name type="scientific">Pseudogulbenkiania ferrooxidans EGD-HP2</name>
    <dbReference type="NCBI Taxonomy" id="1388764"/>
    <lineage>
        <taxon>Bacteria</taxon>
        <taxon>Pseudomonadati</taxon>
        <taxon>Pseudomonadota</taxon>
        <taxon>Betaproteobacteria</taxon>
        <taxon>Neisseriales</taxon>
        <taxon>Chromobacteriaceae</taxon>
        <taxon>Pseudogulbenkiania</taxon>
    </lineage>
</organism>
<keyword evidence="3 5" id="KW-0717">Septation</keyword>
<comment type="subcellular location">
    <subcellularLocation>
        <location evidence="5">Cytoplasm</location>
    </subcellularLocation>
    <text evidence="5">Localizes to mid-cell in an FtsZ-dependent manner.</text>
</comment>
<dbReference type="NCBIfam" id="NF003656">
    <property type="entry name" value="PRK05287.1-4"/>
    <property type="match status" value="1"/>
</dbReference>
<keyword evidence="1 5" id="KW-0963">Cytoplasm</keyword>
<keyword evidence="2 5" id="KW-0132">Cell division</keyword>
<dbReference type="SUPFAM" id="SSF160950">
    <property type="entry name" value="YacF-like"/>
    <property type="match status" value="1"/>
</dbReference>
<proteinExistence type="inferred from homology"/>
<accession>A0ABN0N108</accession>
<evidence type="ECO:0000256" key="1">
    <source>
        <dbReference type="ARBA" id="ARBA00022490"/>
    </source>
</evidence>
<dbReference type="InterPro" id="IPR009777">
    <property type="entry name" value="ZapD"/>
</dbReference>
<reference evidence="6 7" key="1">
    <citation type="journal article" date="2013" name="Genome Announc.">
        <title>Genome Sequence of the Pigment-Producing Bacterium Pseudogulbenkiania ferrooxidans, Isolated from Loktak Lake.</title>
        <authorList>
            <person name="Puranik S."/>
            <person name="Talkal R."/>
            <person name="Qureshi A."/>
            <person name="Khardenavis A."/>
            <person name="Kapley A."/>
            <person name="Purohit H.J."/>
        </authorList>
    </citation>
    <scope>NUCLEOTIDE SEQUENCE [LARGE SCALE GENOMIC DNA]</scope>
    <source>
        <strain evidence="6 7">EGD-HP2</strain>
    </source>
</reference>
<dbReference type="PANTHER" id="PTHR39455">
    <property type="entry name" value="CELL DIVISION PROTEIN ZAPD"/>
    <property type="match status" value="1"/>
</dbReference>
<evidence type="ECO:0000313" key="6">
    <source>
        <dbReference type="EMBL" id="ERD99188.1"/>
    </source>
</evidence>
<evidence type="ECO:0000256" key="3">
    <source>
        <dbReference type="ARBA" id="ARBA00023210"/>
    </source>
</evidence>
<dbReference type="Gene3D" id="1.10.3900.10">
    <property type="entry name" value="YacF-like"/>
    <property type="match status" value="1"/>
</dbReference>
<evidence type="ECO:0000256" key="5">
    <source>
        <dbReference type="HAMAP-Rule" id="MF_01092"/>
    </source>
</evidence>
<comment type="similarity">
    <text evidence="5">Belongs to the ZapD family.</text>
</comment>
<dbReference type="InterPro" id="IPR036268">
    <property type="entry name" value="ZapD_sf"/>
</dbReference>
<evidence type="ECO:0000256" key="2">
    <source>
        <dbReference type="ARBA" id="ARBA00022618"/>
    </source>
</evidence>
<dbReference type="HAMAP" id="MF_01092">
    <property type="entry name" value="ZapD"/>
    <property type="match status" value="1"/>
</dbReference>
<dbReference type="InterPro" id="IPR027462">
    <property type="entry name" value="ZapD_C"/>
</dbReference>
<evidence type="ECO:0000256" key="4">
    <source>
        <dbReference type="ARBA" id="ARBA00023306"/>
    </source>
</evidence>
<evidence type="ECO:0000313" key="7">
    <source>
        <dbReference type="Proteomes" id="UP000016426"/>
    </source>
</evidence>
<comment type="caution">
    <text evidence="6">The sequence shown here is derived from an EMBL/GenBank/DDBJ whole genome shotgun (WGS) entry which is preliminary data.</text>
</comment>
<dbReference type="Pfam" id="PF07072">
    <property type="entry name" value="ZapD"/>
    <property type="match status" value="1"/>
</dbReference>
<dbReference type="PANTHER" id="PTHR39455:SF1">
    <property type="entry name" value="CELL DIVISION PROTEIN ZAPD"/>
    <property type="match status" value="1"/>
</dbReference>
<keyword evidence="4 5" id="KW-0131">Cell cycle</keyword>